<dbReference type="PANTHER" id="PTHR24320">
    <property type="entry name" value="RETINOL DEHYDROGENASE"/>
    <property type="match status" value="1"/>
</dbReference>
<name>A0ABR3PLT7_9PEZI</name>
<protein>
    <recommendedName>
        <fullName evidence="7">NAD(P)-binding protein</fullName>
    </recommendedName>
</protein>
<dbReference type="PANTHER" id="PTHR24320:SF282">
    <property type="entry name" value="WW DOMAIN-CONTAINING OXIDOREDUCTASE"/>
    <property type="match status" value="1"/>
</dbReference>
<dbReference type="Gene3D" id="3.40.50.720">
    <property type="entry name" value="NAD(P)-binding Rossmann-like Domain"/>
    <property type="match status" value="1"/>
</dbReference>
<dbReference type="GeneID" id="95974489"/>
<proteinExistence type="inferred from homology"/>
<gene>
    <name evidence="5" type="ORF">AAFC00_000786</name>
</gene>
<evidence type="ECO:0000313" key="6">
    <source>
        <dbReference type="Proteomes" id="UP001562354"/>
    </source>
</evidence>
<evidence type="ECO:0000256" key="2">
    <source>
        <dbReference type="ARBA" id="ARBA00022857"/>
    </source>
</evidence>
<dbReference type="Pfam" id="PF00106">
    <property type="entry name" value="adh_short"/>
    <property type="match status" value="1"/>
</dbReference>
<comment type="similarity">
    <text evidence="1 4">Belongs to the short-chain dehydrogenases/reductases (SDR) family.</text>
</comment>
<dbReference type="SUPFAM" id="SSF51735">
    <property type="entry name" value="NAD(P)-binding Rossmann-fold domains"/>
    <property type="match status" value="1"/>
</dbReference>
<dbReference type="PRINTS" id="PR00081">
    <property type="entry name" value="GDHRDH"/>
</dbReference>
<keyword evidence="6" id="KW-1185">Reference proteome</keyword>
<dbReference type="InterPro" id="IPR002347">
    <property type="entry name" value="SDR_fam"/>
</dbReference>
<evidence type="ECO:0000256" key="3">
    <source>
        <dbReference type="ARBA" id="ARBA00023002"/>
    </source>
</evidence>
<accession>A0ABR3PLT7</accession>
<dbReference type="CDD" id="cd05327">
    <property type="entry name" value="retinol-DH_like_SDR_c_like"/>
    <property type="match status" value="1"/>
</dbReference>
<comment type="caution">
    <text evidence="5">The sequence shown here is derived from an EMBL/GenBank/DDBJ whole genome shotgun (WGS) entry which is preliminary data.</text>
</comment>
<dbReference type="RefSeq" id="XP_069203349.1">
    <property type="nucleotide sequence ID" value="XM_069347501.1"/>
</dbReference>
<sequence length="306" mass="33461">MVHTNFKPDRDIPDLSGKVILVTGGNSGLGAESCLRFAEHNPAEIYLGARSKAKAEQAIASIKETSPNAKITFLEMDLTNLASVKAAAESFMASSKRLDVLMNNAGIMACPADLTADGFEIQFGTNHVGHFLLTKILLPVLQETAKLPDTDVRIVNISSRGHKFSTKGLLLEDACTDMSSYNTFTRYGQSKIANIFFTQELAKRYPGIRCVSLHPEDVNTNLVSGFKKSWPWVPDFVWNAAGALVATNVQQGALNQLWASVSPDVRSGEYYDPVGKIGSISAPVKDASNAPKLWKWTEMEMEKRGY</sequence>
<dbReference type="PRINTS" id="PR00080">
    <property type="entry name" value="SDRFAMILY"/>
</dbReference>
<evidence type="ECO:0000313" key="5">
    <source>
        <dbReference type="EMBL" id="KAL1310500.1"/>
    </source>
</evidence>
<keyword evidence="3" id="KW-0560">Oxidoreductase</keyword>
<dbReference type="EMBL" id="JBFMKM010000003">
    <property type="protein sequence ID" value="KAL1310500.1"/>
    <property type="molecule type" value="Genomic_DNA"/>
</dbReference>
<dbReference type="Proteomes" id="UP001562354">
    <property type="component" value="Unassembled WGS sequence"/>
</dbReference>
<keyword evidence="2" id="KW-0521">NADP</keyword>
<reference evidence="5 6" key="1">
    <citation type="submission" date="2024-07" db="EMBL/GenBank/DDBJ databases">
        <title>Draft sequence of the Neodothiora populina.</title>
        <authorList>
            <person name="Drown D.D."/>
            <person name="Schuette U.S."/>
            <person name="Buechlein A.B."/>
            <person name="Rusch D.R."/>
            <person name="Winton L.W."/>
            <person name="Adams G.A."/>
        </authorList>
    </citation>
    <scope>NUCLEOTIDE SEQUENCE [LARGE SCALE GENOMIC DNA]</scope>
    <source>
        <strain evidence="5 6">CPC 39397</strain>
    </source>
</reference>
<evidence type="ECO:0000256" key="1">
    <source>
        <dbReference type="ARBA" id="ARBA00006484"/>
    </source>
</evidence>
<evidence type="ECO:0008006" key="7">
    <source>
        <dbReference type="Google" id="ProtNLM"/>
    </source>
</evidence>
<organism evidence="5 6">
    <name type="scientific">Neodothiora populina</name>
    <dbReference type="NCBI Taxonomy" id="2781224"/>
    <lineage>
        <taxon>Eukaryota</taxon>
        <taxon>Fungi</taxon>
        <taxon>Dikarya</taxon>
        <taxon>Ascomycota</taxon>
        <taxon>Pezizomycotina</taxon>
        <taxon>Dothideomycetes</taxon>
        <taxon>Dothideomycetidae</taxon>
        <taxon>Dothideales</taxon>
        <taxon>Dothioraceae</taxon>
        <taxon>Neodothiora</taxon>
    </lineage>
</organism>
<evidence type="ECO:0000256" key="4">
    <source>
        <dbReference type="RuleBase" id="RU000363"/>
    </source>
</evidence>
<dbReference type="InterPro" id="IPR036291">
    <property type="entry name" value="NAD(P)-bd_dom_sf"/>
</dbReference>